<evidence type="ECO:0000313" key="2">
    <source>
        <dbReference type="Proteomes" id="UP000824232"/>
    </source>
</evidence>
<protein>
    <submittedName>
        <fullName evidence="1">Uncharacterized protein</fullName>
    </submittedName>
</protein>
<comment type="caution">
    <text evidence="1">The sequence shown here is derived from an EMBL/GenBank/DDBJ whole genome shotgun (WGS) entry which is preliminary data.</text>
</comment>
<dbReference type="EMBL" id="DVHC01000027">
    <property type="protein sequence ID" value="HIR58904.1"/>
    <property type="molecule type" value="Genomic_DNA"/>
</dbReference>
<dbReference type="Gene3D" id="3.40.50.1110">
    <property type="entry name" value="SGNH hydrolase"/>
    <property type="match status" value="1"/>
</dbReference>
<dbReference type="SUPFAM" id="SSF52266">
    <property type="entry name" value="SGNH hydrolase"/>
    <property type="match status" value="1"/>
</dbReference>
<sequence>MEKEKLKDLIDYYKDDGLTIVGLNDSQGVNTTSTIFKKGLLEYLASELKTDKFNPTVINAFSLLMNKTEHIDYFLKANLSLEEIKLSRVYSMVAALEKVMSDVHLPKSLGKVGYLYKVCAIPKKGDANIHLTTDLKDSKEPIVIYSSGVNNLMREVGNNPFSISKDYKDRDKRPNYNYTLEKVNNPNTLNKVMDGIDKNFYNLLSINDRSDIFALGSYTPASLRSEDMKIFQDLILAYNERLTSLCNSYHITYINTNEIGNRYNNSKANFHINTKGQIALAETILESIYDKKINSSSEEIEFNGEFKVTDDGSHDVVDALLFDRLNLYEERKNLLGYDALRHEQVIAENKSEISVFKKVLQKTK</sequence>
<reference evidence="1" key="1">
    <citation type="submission" date="2020-10" db="EMBL/GenBank/DDBJ databases">
        <authorList>
            <person name="Gilroy R."/>
        </authorList>
    </citation>
    <scope>NUCLEOTIDE SEQUENCE</scope>
    <source>
        <strain evidence="1">CHK184-20233</strain>
    </source>
</reference>
<evidence type="ECO:0000313" key="1">
    <source>
        <dbReference type="EMBL" id="HIR58904.1"/>
    </source>
</evidence>
<reference evidence="1" key="2">
    <citation type="journal article" date="2021" name="PeerJ">
        <title>Extensive microbial diversity within the chicken gut microbiome revealed by metagenomics and culture.</title>
        <authorList>
            <person name="Gilroy R."/>
            <person name="Ravi A."/>
            <person name="Getino M."/>
            <person name="Pursley I."/>
            <person name="Horton D.L."/>
            <person name="Alikhan N.F."/>
            <person name="Baker D."/>
            <person name="Gharbi K."/>
            <person name="Hall N."/>
            <person name="Watson M."/>
            <person name="Adriaenssens E.M."/>
            <person name="Foster-Nyarko E."/>
            <person name="Jarju S."/>
            <person name="Secka A."/>
            <person name="Antonio M."/>
            <person name="Oren A."/>
            <person name="Chaudhuri R.R."/>
            <person name="La Ragione R."/>
            <person name="Hildebrand F."/>
            <person name="Pallen M.J."/>
        </authorList>
    </citation>
    <scope>NUCLEOTIDE SEQUENCE</scope>
    <source>
        <strain evidence="1">CHK184-20233</strain>
    </source>
</reference>
<name>A0A9D1DTN3_9FIRM</name>
<gene>
    <name evidence="1" type="ORF">IAB38_02535</name>
</gene>
<dbReference type="InterPro" id="IPR036514">
    <property type="entry name" value="SGNH_hydro_sf"/>
</dbReference>
<dbReference type="Proteomes" id="UP000824232">
    <property type="component" value="Unassembled WGS sequence"/>
</dbReference>
<organism evidence="1 2">
    <name type="scientific">Candidatus Onthousia excrementipullorum</name>
    <dbReference type="NCBI Taxonomy" id="2840884"/>
    <lineage>
        <taxon>Bacteria</taxon>
        <taxon>Bacillati</taxon>
        <taxon>Bacillota</taxon>
        <taxon>Bacilli</taxon>
        <taxon>Candidatus Onthousia</taxon>
    </lineage>
</organism>
<accession>A0A9D1DTN3</accession>
<dbReference type="AlphaFoldDB" id="A0A9D1DTN3"/>
<proteinExistence type="predicted"/>